<feature type="domain" description="Glycosyltransferase subfamily 4-like N-terminal" evidence="2">
    <location>
        <begin position="203"/>
        <end position="305"/>
    </location>
</feature>
<accession>A0ABP7SFC0</accession>
<proteinExistence type="predicted"/>
<dbReference type="InterPro" id="IPR028098">
    <property type="entry name" value="Glyco_trans_4-like_N"/>
</dbReference>
<dbReference type="Pfam" id="PF13579">
    <property type="entry name" value="Glyco_trans_4_4"/>
    <property type="match status" value="1"/>
</dbReference>
<evidence type="ECO:0000259" key="2">
    <source>
        <dbReference type="Pfam" id="PF13579"/>
    </source>
</evidence>
<comment type="caution">
    <text evidence="3">The sequence shown here is derived from an EMBL/GenBank/DDBJ whole genome shotgun (WGS) entry which is preliminary data.</text>
</comment>
<feature type="region of interest" description="Disordered" evidence="1">
    <location>
        <begin position="98"/>
        <end position="153"/>
    </location>
</feature>
<gene>
    <name evidence="3" type="ORF">GCM10022408_23960</name>
</gene>
<dbReference type="SUPFAM" id="SSF53756">
    <property type="entry name" value="UDP-Glycosyltransferase/glycogen phosphorylase"/>
    <property type="match status" value="1"/>
</dbReference>
<reference evidence="4" key="1">
    <citation type="journal article" date="2019" name="Int. J. Syst. Evol. Microbiol.">
        <title>The Global Catalogue of Microorganisms (GCM) 10K type strain sequencing project: providing services to taxonomists for standard genome sequencing and annotation.</title>
        <authorList>
            <consortium name="The Broad Institute Genomics Platform"/>
            <consortium name="The Broad Institute Genome Sequencing Center for Infectious Disease"/>
            <person name="Wu L."/>
            <person name="Ma J."/>
        </authorList>
    </citation>
    <scope>NUCLEOTIDE SEQUENCE [LARGE SCALE GENOMIC DNA]</scope>
    <source>
        <strain evidence="4">JCM 17224</strain>
    </source>
</reference>
<evidence type="ECO:0000256" key="1">
    <source>
        <dbReference type="SAM" id="MobiDB-lite"/>
    </source>
</evidence>
<dbReference type="Gene3D" id="3.40.50.2000">
    <property type="entry name" value="Glycogen Phosphorylase B"/>
    <property type="match status" value="1"/>
</dbReference>
<protein>
    <recommendedName>
        <fullName evidence="2">Glycosyltransferase subfamily 4-like N-terminal domain-containing protein</fullName>
    </recommendedName>
</protein>
<name>A0ABP7SFC0_9BACT</name>
<feature type="compositionally biased region" description="Low complexity" evidence="1">
    <location>
        <begin position="112"/>
        <end position="123"/>
    </location>
</feature>
<dbReference type="Proteomes" id="UP001500567">
    <property type="component" value="Unassembled WGS sequence"/>
</dbReference>
<evidence type="ECO:0000313" key="4">
    <source>
        <dbReference type="Proteomes" id="UP001500567"/>
    </source>
</evidence>
<evidence type="ECO:0000313" key="3">
    <source>
        <dbReference type="EMBL" id="GAA4010848.1"/>
    </source>
</evidence>
<sequence length="322" mass="33452">MKMLPLKVLILGWDEPAQAAGQSQPSAVALAHRLAPALTLAVLLPSRTNETESIPPTQIIGLGNLEPAAVALTERLPGAWRAPAAPYVGAGPLPPVAATDAGPEVSPPASPGPGAAAVPARRPLTAPMAGGELESDDEGGEPGPAEASALSQPEDDLTLVEPAADAAPAASSPAPTADQTTILQALASLRNDADAEADLNFRVIQYARLATPQAASQEFAVIYAADWPVWLAALEIRQRTGRPLVLHVHSLAADRDTPADRGWALELERLTLRRADLILAASAAVAERLQAVYNFPADRCRVVAPNDSHALHEVLNSFPPAA</sequence>
<keyword evidence="4" id="KW-1185">Reference proteome</keyword>
<dbReference type="EMBL" id="BAABDJ010000026">
    <property type="protein sequence ID" value="GAA4010848.1"/>
    <property type="molecule type" value="Genomic_DNA"/>
</dbReference>
<organism evidence="3 4">
    <name type="scientific">Hymenobacter fastidiosus</name>
    <dbReference type="NCBI Taxonomy" id="486264"/>
    <lineage>
        <taxon>Bacteria</taxon>
        <taxon>Pseudomonadati</taxon>
        <taxon>Bacteroidota</taxon>
        <taxon>Cytophagia</taxon>
        <taxon>Cytophagales</taxon>
        <taxon>Hymenobacteraceae</taxon>
        <taxon>Hymenobacter</taxon>
    </lineage>
</organism>